<keyword evidence="5 10" id="KW-0812">Transmembrane</keyword>
<evidence type="ECO:0000256" key="5">
    <source>
        <dbReference type="ARBA" id="ARBA00022692"/>
    </source>
</evidence>
<evidence type="ECO:0000256" key="7">
    <source>
        <dbReference type="ARBA" id="ARBA00023065"/>
    </source>
</evidence>
<dbReference type="Pfam" id="PF01554">
    <property type="entry name" value="MatE"/>
    <property type="match status" value="2"/>
</dbReference>
<name>A0ABN4LN89_9ALTE</name>
<dbReference type="Proteomes" id="UP000056750">
    <property type="component" value="Chromosome"/>
</dbReference>
<evidence type="ECO:0000256" key="9">
    <source>
        <dbReference type="ARBA" id="ARBA00031636"/>
    </source>
</evidence>
<evidence type="ECO:0000256" key="8">
    <source>
        <dbReference type="ARBA" id="ARBA00023136"/>
    </source>
</evidence>
<dbReference type="PANTHER" id="PTHR43298">
    <property type="entry name" value="MULTIDRUG RESISTANCE PROTEIN NORM-RELATED"/>
    <property type="match status" value="1"/>
</dbReference>
<feature type="transmembrane region" description="Helical" evidence="10">
    <location>
        <begin position="425"/>
        <end position="449"/>
    </location>
</feature>
<keyword evidence="2" id="KW-0813">Transport</keyword>
<feature type="transmembrane region" description="Helical" evidence="10">
    <location>
        <begin position="391"/>
        <end position="413"/>
    </location>
</feature>
<comment type="subcellular location">
    <subcellularLocation>
        <location evidence="1">Cell inner membrane</location>
        <topology evidence="1">Multi-pass membrane protein</topology>
    </subcellularLocation>
</comment>
<feature type="transmembrane region" description="Helical" evidence="10">
    <location>
        <begin position="21"/>
        <end position="42"/>
    </location>
</feature>
<evidence type="ECO:0000256" key="2">
    <source>
        <dbReference type="ARBA" id="ARBA00022448"/>
    </source>
</evidence>
<evidence type="ECO:0000313" key="12">
    <source>
        <dbReference type="Proteomes" id="UP000056750"/>
    </source>
</evidence>
<sequence>MGFVTLKNKRYLLEGRDIIKLAWPLLIAQITQMLMGVSDTIMAGRYSATDMAAVALGFSITVPLLCFIQGIALALPPIISRLQGTKDITGIANASQQAGYLVCFVGLAVATLIPFAGNIVSLFPMADELHTITVDYVVYVLCAMPGFALYQWLRNYCEGLGKTKPTMLITVIGLMANIIGNYLFIYGVGPIPAFGGAGCGVATAIVIYTMLIATFIYVRFSPALKKYQLFDTYYKPSVVAIKRTFKLGLPIAMTLLFEVTLFAVVALLLAPFGSTTVAAHQVALNFSALMFMIPMSIGMAASIRIGYRIGQDNRRQAKIAAQCSILIGFVTAACTATFTLSAKAFIIGLYTSDDAVYQMANALLIYAAIFQLSDAIQVISANALRGYKDTTAMFIITFVSYWLIGLPTGVILGRTDWVTAEPMSAGGFWIGFIVGLSAAAIMLGARLYYIQRPNYRYAT</sequence>
<keyword evidence="7" id="KW-0406">Ion transport</keyword>
<keyword evidence="6 10" id="KW-1133">Transmembrane helix</keyword>
<feature type="transmembrane region" description="Helical" evidence="10">
    <location>
        <begin position="319"/>
        <end position="350"/>
    </location>
</feature>
<feature type="transmembrane region" description="Helical" evidence="10">
    <location>
        <begin position="356"/>
        <end position="379"/>
    </location>
</feature>
<dbReference type="PANTHER" id="PTHR43298:SF2">
    <property type="entry name" value="FMN_FAD EXPORTER YEEO-RELATED"/>
    <property type="match status" value="1"/>
</dbReference>
<dbReference type="PIRSF" id="PIRSF006603">
    <property type="entry name" value="DinF"/>
    <property type="match status" value="1"/>
</dbReference>
<evidence type="ECO:0000313" key="11">
    <source>
        <dbReference type="EMBL" id="AMJ73766.1"/>
    </source>
</evidence>
<evidence type="ECO:0000256" key="3">
    <source>
        <dbReference type="ARBA" id="ARBA00022449"/>
    </source>
</evidence>
<feature type="transmembrane region" description="Helical" evidence="10">
    <location>
        <begin position="247"/>
        <end position="270"/>
    </location>
</feature>
<proteinExistence type="predicted"/>
<accession>A0ABN4LN89</accession>
<dbReference type="InterPro" id="IPR050222">
    <property type="entry name" value="MATE_MdtK"/>
</dbReference>
<keyword evidence="4" id="KW-1003">Cell membrane</keyword>
<evidence type="ECO:0000256" key="10">
    <source>
        <dbReference type="SAM" id="Phobius"/>
    </source>
</evidence>
<organism evidence="11 12">
    <name type="scientific">Alteromonas stellipolaris</name>
    <dbReference type="NCBI Taxonomy" id="233316"/>
    <lineage>
        <taxon>Bacteria</taxon>
        <taxon>Pseudomonadati</taxon>
        <taxon>Pseudomonadota</taxon>
        <taxon>Gammaproteobacteria</taxon>
        <taxon>Alteromonadales</taxon>
        <taxon>Alteromonadaceae</taxon>
        <taxon>Alteromonas/Salinimonas group</taxon>
        <taxon>Alteromonas</taxon>
    </lineage>
</organism>
<feature type="transmembrane region" description="Helical" evidence="10">
    <location>
        <begin position="165"/>
        <end position="185"/>
    </location>
</feature>
<feature type="transmembrane region" description="Helical" evidence="10">
    <location>
        <begin position="54"/>
        <end position="79"/>
    </location>
</feature>
<feature type="transmembrane region" description="Helical" evidence="10">
    <location>
        <begin position="282"/>
        <end position="307"/>
    </location>
</feature>
<evidence type="ECO:0000256" key="4">
    <source>
        <dbReference type="ARBA" id="ARBA00022475"/>
    </source>
</evidence>
<keyword evidence="8 10" id="KW-0472">Membrane</keyword>
<dbReference type="InterPro" id="IPR002528">
    <property type="entry name" value="MATE_fam"/>
</dbReference>
<evidence type="ECO:0000256" key="1">
    <source>
        <dbReference type="ARBA" id="ARBA00004429"/>
    </source>
</evidence>
<reference evidence="11 12" key="1">
    <citation type="submission" date="2015-12" db="EMBL/GenBank/DDBJ databases">
        <title>Intraspecies pangenome expansion in the marine bacterium Alteromonas.</title>
        <authorList>
            <person name="Lopez-Perez M."/>
            <person name="Rodriguez-Valera F."/>
        </authorList>
    </citation>
    <scope>NUCLEOTIDE SEQUENCE [LARGE SCALE GENOMIC DNA]</scope>
    <source>
        <strain evidence="11 12">LMG 21861</strain>
    </source>
</reference>
<keyword evidence="12" id="KW-1185">Reference proteome</keyword>
<evidence type="ECO:0000256" key="6">
    <source>
        <dbReference type="ARBA" id="ARBA00022989"/>
    </source>
</evidence>
<dbReference type="CDD" id="cd13131">
    <property type="entry name" value="MATE_NorM_like"/>
    <property type="match status" value="1"/>
</dbReference>
<dbReference type="NCBIfam" id="TIGR00797">
    <property type="entry name" value="matE"/>
    <property type="match status" value="1"/>
</dbReference>
<keyword evidence="3" id="KW-0050">Antiport</keyword>
<feature type="transmembrane region" description="Helical" evidence="10">
    <location>
        <begin position="136"/>
        <end position="153"/>
    </location>
</feature>
<dbReference type="InterPro" id="IPR048279">
    <property type="entry name" value="MdtK-like"/>
</dbReference>
<protein>
    <recommendedName>
        <fullName evidence="9">Multidrug-efflux transporter</fullName>
    </recommendedName>
</protein>
<gene>
    <name evidence="11" type="ORF">AVL57_07100</name>
</gene>
<feature type="transmembrane region" description="Helical" evidence="10">
    <location>
        <begin position="191"/>
        <end position="218"/>
    </location>
</feature>
<feature type="transmembrane region" description="Helical" evidence="10">
    <location>
        <begin position="100"/>
        <end position="124"/>
    </location>
</feature>
<dbReference type="EMBL" id="CP013926">
    <property type="protein sequence ID" value="AMJ73766.1"/>
    <property type="molecule type" value="Genomic_DNA"/>
</dbReference>